<feature type="chain" id="PRO_5012455131" description="DUF2282 domain-containing protein" evidence="1">
    <location>
        <begin position="21"/>
        <end position="93"/>
    </location>
</feature>
<dbReference type="AlphaFoldDB" id="A0A1M6URE2"/>
<dbReference type="Pfam" id="PF20130">
    <property type="entry name" value="DUF6520"/>
    <property type="match status" value="1"/>
</dbReference>
<organism evidence="2 3">
    <name type="scientific">Epilithonimonas mollis</name>
    <dbReference type="NCBI Taxonomy" id="216903"/>
    <lineage>
        <taxon>Bacteria</taxon>
        <taxon>Pseudomonadati</taxon>
        <taxon>Bacteroidota</taxon>
        <taxon>Flavobacteriia</taxon>
        <taxon>Flavobacteriales</taxon>
        <taxon>Weeksellaceae</taxon>
        <taxon>Chryseobacterium group</taxon>
        <taxon>Epilithonimonas</taxon>
    </lineage>
</organism>
<accession>A0A1M6URE2</accession>
<dbReference type="RefSeq" id="WP_073000472.1">
    <property type="nucleotide sequence ID" value="NZ_FRAM01000006.1"/>
</dbReference>
<sequence>MKKSILPFFVILIGGGSAFAIQNTKHNDSKKFVDDGYIHNVLTNSCEKVSECNASSGEVCTIGNVDPMEPGAVQVFGLDETGTCNIPLYQQRN</sequence>
<dbReference type="OrthoDB" id="1260025at2"/>
<evidence type="ECO:0000256" key="1">
    <source>
        <dbReference type="SAM" id="SignalP"/>
    </source>
</evidence>
<feature type="signal peptide" evidence="1">
    <location>
        <begin position="1"/>
        <end position="20"/>
    </location>
</feature>
<dbReference type="EMBL" id="FRAM01000006">
    <property type="protein sequence ID" value="SHK71812.1"/>
    <property type="molecule type" value="Genomic_DNA"/>
</dbReference>
<evidence type="ECO:0000313" key="3">
    <source>
        <dbReference type="Proteomes" id="UP000184498"/>
    </source>
</evidence>
<dbReference type="InterPro" id="IPR045391">
    <property type="entry name" value="DUF6520"/>
</dbReference>
<keyword evidence="1" id="KW-0732">Signal</keyword>
<evidence type="ECO:0000313" key="2">
    <source>
        <dbReference type="EMBL" id="SHK71812.1"/>
    </source>
</evidence>
<protein>
    <recommendedName>
        <fullName evidence="4">DUF2282 domain-containing protein</fullName>
    </recommendedName>
</protein>
<name>A0A1M6URE2_9FLAO</name>
<gene>
    <name evidence="2" type="ORF">SAMN05444371_3437</name>
</gene>
<keyword evidence="3" id="KW-1185">Reference proteome</keyword>
<evidence type="ECO:0008006" key="4">
    <source>
        <dbReference type="Google" id="ProtNLM"/>
    </source>
</evidence>
<reference evidence="3" key="1">
    <citation type="submission" date="2016-11" db="EMBL/GenBank/DDBJ databases">
        <authorList>
            <person name="Varghese N."/>
            <person name="Submissions S."/>
        </authorList>
    </citation>
    <scope>NUCLEOTIDE SEQUENCE [LARGE SCALE GENOMIC DNA]</scope>
    <source>
        <strain evidence="3">DSM 18016</strain>
    </source>
</reference>
<dbReference type="Proteomes" id="UP000184498">
    <property type="component" value="Unassembled WGS sequence"/>
</dbReference>
<proteinExistence type="predicted"/>